<gene>
    <name evidence="1" type="ORF">GGP61_002561</name>
</gene>
<dbReference type="SUPFAM" id="SSF51735">
    <property type="entry name" value="NAD(P)-binding Rossmann-fold domains"/>
    <property type="match status" value="1"/>
</dbReference>
<reference evidence="1" key="1">
    <citation type="submission" date="2022-08" db="EMBL/GenBank/DDBJ databases">
        <title>Genomic Encyclopedia of Type Strains, Phase V (KMG-V): Genome sequencing to study the core and pangenomes of soil and plant-associated prokaryotes.</title>
        <authorList>
            <person name="Whitman W."/>
        </authorList>
    </citation>
    <scope>NUCLEOTIDE SEQUENCE</scope>
    <source>
        <strain evidence="1">SP3049</strain>
    </source>
</reference>
<name>A0A9X2R8T3_9BACT</name>
<evidence type="ECO:0000313" key="1">
    <source>
        <dbReference type="EMBL" id="MCS3710935.1"/>
    </source>
</evidence>
<dbReference type="AlphaFoldDB" id="A0A9X2R8T3"/>
<dbReference type="EMBL" id="JANUAE010000009">
    <property type="protein sequence ID" value="MCS3710935.1"/>
    <property type="molecule type" value="Genomic_DNA"/>
</dbReference>
<organism evidence="1 2">
    <name type="scientific">Salinibacter ruber</name>
    <dbReference type="NCBI Taxonomy" id="146919"/>
    <lineage>
        <taxon>Bacteria</taxon>
        <taxon>Pseudomonadati</taxon>
        <taxon>Rhodothermota</taxon>
        <taxon>Rhodothermia</taxon>
        <taxon>Rhodothermales</taxon>
        <taxon>Salinibacteraceae</taxon>
        <taxon>Salinibacter</taxon>
    </lineage>
</organism>
<dbReference type="Proteomes" id="UP001155057">
    <property type="component" value="Unassembled WGS sequence"/>
</dbReference>
<dbReference type="Gene3D" id="3.90.25.10">
    <property type="entry name" value="UDP-galactose 4-epimerase, domain 1"/>
    <property type="match status" value="1"/>
</dbReference>
<dbReference type="RefSeq" id="WP_013061245.1">
    <property type="nucleotide sequence ID" value="NZ_CP030356.1"/>
</dbReference>
<proteinExistence type="predicted"/>
<accession>A0A9X2R8T3</accession>
<dbReference type="InterPro" id="IPR036291">
    <property type="entry name" value="NAD(P)-bd_dom_sf"/>
</dbReference>
<sequence length="45" mass="5227">MRPYADISKAKQLLDWEPETPIDEGLENFADRVTAYYADRPVLEV</sequence>
<dbReference type="GeneID" id="83727569"/>
<comment type="caution">
    <text evidence="1">The sequence shown here is derived from an EMBL/GenBank/DDBJ whole genome shotgun (WGS) entry which is preliminary data.</text>
</comment>
<evidence type="ECO:0000313" key="2">
    <source>
        <dbReference type="Proteomes" id="UP001155057"/>
    </source>
</evidence>
<protein>
    <submittedName>
        <fullName evidence="1">Nucleoside-diphosphate-sugar epimerase</fullName>
    </submittedName>
</protein>